<protein>
    <submittedName>
        <fullName evidence="1">Uncharacterized protein</fullName>
    </submittedName>
</protein>
<accession>A0A7D2LNY0</accession>
<name>A0A7D2LNY0_9CAUD</name>
<reference evidence="1 2" key="1">
    <citation type="submission" date="2020-01" db="EMBL/GenBank/DDBJ databases">
        <authorList>
            <person name="Zhang W."/>
            <person name="Zhang R."/>
            <person name="Hu Y."/>
            <person name="Liu Y."/>
            <person name="Lin W."/>
            <person name="Wang L."/>
            <person name="Li J."/>
            <person name="An X."/>
            <person name="Song L."/>
            <person name="Fan H."/>
            <person name="Shi T."/>
            <person name="Liu H."/>
            <person name="Tong Y."/>
        </authorList>
    </citation>
    <scope>NUCLEOTIDE SEQUENCE [LARGE SCALE GENOMIC DNA]</scope>
</reference>
<dbReference type="EMBL" id="MN937349">
    <property type="protein sequence ID" value="QIQ60805.1"/>
    <property type="molecule type" value="Genomic_DNA"/>
</dbReference>
<dbReference type="Proteomes" id="UP000509570">
    <property type="component" value="Segment"/>
</dbReference>
<evidence type="ECO:0000313" key="2">
    <source>
        <dbReference type="Proteomes" id="UP000509570"/>
    </source>
</evidence>
<organism evidence="1 2">
    <name type="scientific">Stenotrophomonas phage vB_SmaS_BUCT548</name>
    <dbReference type="NCBI Taxonomy" id="2712941"/>
    <lineage>
        <taxon>Viruses</taxon>
        <taxon>Duplodnaviria</taxon>
        <taxon>Heunggongvirae</taxon>
        <taxon>Uroviricota</taxon>
        <taxon>Caudoviricetes</taxon>
        <taxon>Beaumontvirinae</taxon>
        <taxon>Bixiavirus</taxon>
        <taxon>Bixiavirus BUCT548</taxon>
    </lineage>
</organism>
<keyword evidence="2" id="KW-1185">Reference proteome</keyword>
<sequence length="70" mass="7624">MAYEILNKNGSVTPYGFRCGYVDDTHGKGTRIEGRGMGYIARAEDGFKVLYLGPSLTKARAACRAYKVSA</sequence>
<evidence type="ECO:0000313" key="1">
    <source>
        <dbReference type="EMBL" id="QIQ60805.1"/>
    </source>
</evidence>
<dbReference type="KEGG" id="vg:77953644"/>
<proteinExistence type="predicted"/>
<dbReference type="GeneID" id="77953644"/>
<dbReference type="RefSeq" id="YP_010677270.1">
    <property type="nucleotide sequence ID" value="NC_071019.1"/>
</dbReference>